<dbReference type="Pfam" id="PF01909">
    <property type="entry name" value="NTP_transf_2"/>
    <property type="match status" value="1"/>
</dbReference>
<dbReference type="CDD" id="cd05403">
    <property type="entry name" value="NT_KNTase_like"/>
    <property type="match status" value="1"/>
</dbReference>
<evidence type="ECO:0000256" key="6">
    <source>
        <dbReference type="ARBA" id="ARBA00022741"/>
    </source>
</evidence>
<gene>
    <name evidence="11" type="ORF">SAMN06264868_102110</name>
</gene>
<keyword evidence="4" id="KW-0548">Nucleotidyltransferase</keyword>
<evidence type="ECO:0000256" key="2">
    <source>
        <dbReference type="ARBA" id="ARBA00022649"/>
    </source>
</evidence>
<evidence type="ECO:0000256" key="5">
    <source>
        <dbReference type="ARBA" id="ARBA00022723"/>
    </source>
</evidence>
<keyword evidence="12" id="KW-1185">Reference proteome</keyword>
<reference evidence="11" key="1">
    <citation type="submission" date="2017-05" db="EMBL/GenBank/DDBJ databases">
        <authorList>
            <person name="Varghese N."/>
            <person name="Submissions S."/>
        </authorList>
    </citation>
    <scope>NUCLEOTIDE SEQUENCE</scope>
    <source>
        <strain evidence="11">DSM 18763</strain>
    </source>
</reference>
<organism evidence="11 12">
    <name type="scientific">Venenivibrio stagnispumantis</name>
    <dbReference type="NCBI Taxonomy" id="407998"/>
    <lineage>
        <taxon>Bacteria</taxon>
        <taxon>Pseudomonadati</taxon>
        <taxon>Aquificota</taxon>
        <taxon>Aquificia</taxon>
        <taxon>Aquificales</taxon>
        <taxon>Hydrogenothermaceae</taxon>
        <taxon>Venenivibrio</taxon>
    </lineage>
</organism>
<accession>A0AA45WJC4</accession>
<dbReference type="EMBL" id="FXTX01000002">
    <property type="protein sequence ID" value="SMP02995.1"/>
    <property type="molecule type" value="Genomic_DNA"/>
</dbReference>
<dbReference type="InterPro" id="IPR002934">
    <property type="entry name" value="Polymerase_NTP_transf_dom"/>
</dbReference>
<dbReference type="PANTHER" id="PTHR33571">
    <property type="entry name" value="SSL8005 PROTEIN"/>
    <property type="match status" value="1"/>
</dbReference>
<dbReference type="AlphaFoldDB" id="A0AA45WJC4"/>
<evidence type="ECO:0000313" key="12">
    <source>
        <dbReference type="Proteomes" id="UP001157947"/>
    </source>
</evidence>
<dbReference type="SUPFAM" id="SSF81301">
    <property type="entry name" value="Nucleotidyltransferase"/>
    <property type="match status" value="1"/>
</dbReference>
<evidence type="ECO:0000256" key="1">
    <source>
        <dbReference type="ARBA" id="ARBA00001946"/>
    </source>
</evidence>
<keyword evidence="7" id="KW-0067">ATP-binding</keyword>
<dbReference type="InterPro" id="IPR052038">
    <property type="entry name" value="Type-VII_TA_antitoxin"/>
</dbReference>
<evidence type="ECO:0000259" key="10">
    <source>
        <dbReference type="Pfam" id="PF01909"/>
    </source>
</evidence>
<dbReference type="PANTHER" id="PTHR33571:SF14">
    <property type="entry name" value="PROTEIN ADENYLYLTRANSFERASE MJ0435-RELATED"/>
    <property type="match status" value="1"/>
</dbReference>
<evidence type="ECO:0000256" key="4">
    <source>
        <dbReference type="ARBA" id="ARBA00022695"/>
    </source>
</evidence>
<protein>
    <recommendedName>
        <fullName evidence="10">Polymerase nucleotidyl transferase domain-containing protein</fullName>
    </recommendedName>
</protein>
<evidence type="ECO:0000256" key="9">
    <source>
        <dbReference type="ARBA" id="ARBA00038276"/>
    </source>
</evidence>
<dbReference type="RefSeq" id="WP_265133401.1">
    <property type="nucleotide sequence ID" value="NZ_FXTX01000002.1"/>
</dbReference>
<dbReference type="Gene3D" id="3.30.460.10">
    <property type="entry name" value="Beta Polymerase, domain 2"/>
    <property type="match status" value="1"/>
</dbReference>
<feature type="domain" description="Polymerase nucleotidyl transferase" evidence="10">
    <location>
        <begin position="14"/>
        <end position="76"/>
    </location>
</feature>
<dbReference type="Proteomes" id="UP001157947">
    <property type="component" value="Unassembled WGS sequence"/>
</dbReference>
<keyword evidence="5" id="KW-0479">Metal-binding</keyword>
<evidence type="ECO:0000256" key="7">
    <source>
        <dbReference type="ARBA" id="ARBA00022840"/>
    </source>
</evidence>
<dbReference type="InterPro" id="IPR043519">
    <property type="entry name" value="NT_sf"/>
</dbReference>
<evidence type="ECO:0000256" key="8">
    <source>
        <dbReference type="ARBA" id="ARBA00022842"/>
    </source>
</evidence>
<keyword evidence="2" id="KW-1277">Toxin-antitoxin system</keyword>
<dbReference type="GO" id="GO:0016779">
    <property type="term" value="F:nucleotidyltransferase activity"/>
    <property type="evidence" value="ECO:0007669"/>
    <property type="project" value="UniProtKB-KW"/>
</dbReference>
<keyword evidence="8" id="KW-0460">Magnesium</keyword>
<proteinExistence type="inferred from homology"/>
<comment type="caution">
    <text evidence="11">The sequence shown here is derived from an EMBL/GenBank/DDBJ whole genome shotgun (WGS) entry which is preliminary data.</text>
</comment>
<evidence type="ECO:0000313" key="11">
    <source>
        <dbReference type="EMBL" id="SMP02995.1"/>
    </source>
</evidence>
<comment type="cofactor">
    <cofactor evidence="1">
        <name>Mg(2+)</name>
        <dbReference type="ChEBI" id="CHEBI:18420"/>
    </cofactor>
</comment>
<dbReference type="GO" id="GO:0046872">
    <property type="term" value="F:metal ion binding"/>
    <property type="evidence" value="ECO:0007669"/>
    <property type="project" value="UniProtKB-KW"/>
</dbReference>
<sequence>MSKKNEILNILQKNKEELKKFGVKRIGIFGSAVRNELKKDSDIDFIVEFEENRGDMKDFIGVIEFLENLFNRNVEVLL</sequence>
<dbReference type="GO" id="GO:0005524">
    <property type="term" value="F:ATP binding"/>
    <property type="evidence" value="ECO:0007669"/>
    <property type="project" value="UniProtKB-KW"/>
</dbReference>
<name>A0AA45WJC4_9AQUI</name>
<evidence type="ECO:0000256" key="3">
    <source>
        <dbReference type="ARBA" id="ARBA00022679"/>
    </source>
</evidence>
<keyword evidence="6" id="KW-0547">Nucleotide-binding</keyword>
<comment type="similarity">
    <text evidence="9">Belongs to the MntA antitoxin family.</text>
</comment>
<keyword evidence="3" id="KW-0808">Transferase</keyword>